<dbReference type="EMBL" id="ACJY01000099">
    <property type="protein sequence ID" value="EFE86041.1"/>
    <property type="molecule type" value="Genomic_DNA"/>
</dbReference>
<sequence length="62" mass="7274">MIKVENKENKRPPVPQRIIEQPTGKAIQLCIDIINIEKELKKNNIEQKIINKILCFYVLSNK</sequence>
<evidence type="ECO:0000313" key="2">
    <source>
        <dbReference type="Proteomes" id="UP000003748"/>
    </source>
</evidence>
<dbReference type="AlphaFoldDB" id="D4CXC1"/>
<reference evidence="1 2" key="1">
    <citation type="submission" date="2010-02" db="EMBL/GenBank/DDBJ databases">
        <authorList>
            <person name="Weinstock G."/>
            <person name="Sodergren E."/>
            <person name="Clifton S."/>
            <person name="Fulton L."/>
            <person name="Fulton B."/>
            <person name="Courtney L."/>
            <person name="Fronick C."/>
            <person name="Harrison M."/>
            <person name="Strong C."/>
            <person name="Farmer C."/>
            <person name="Delahaunty K."/>
            <person name="Markovic C."/>
            <person name="Hall O."/>
            <person name="Minx P."/>
            <person name="Tomlinson C."/>
            <person name="Mitreva M."/>
            <person name="Nelson J."/>
            <person name="Hou S."/>
            <person name="Wollam A."/>
            <person name="Pepin K.H."/>
            <person name="Johnson M."/>
            <person name="Bhonagiri V."/>
            <person name="Zhang X."/>
            <person name="Suruliraj S."/>
            <person name="Warren W."/>
            <person name="Chinwalla A."/>
            <person name="Mardis E.R."/>
            <person name="Wilson R.K."/>
        </authorList>
    </citation>
    <scope>NUCLEOTIDE SEQUENCE [LARGE SCALE GENOMIC DNA]</scope>
    <source>
        <strain evidence="1 2">ATCC 33693</strain>
    </source>
</reference>
<accession>D4CXC1</accession>
<proteinExistence type="predicted"/>
<dbReference type="HOGENOM" id="CLU_2897706_0_0_0"/>
<dbReference type="RefSeq" id="WP_005974776.1">
    <property type="nucleotide sequence ID" value="NZ_GG665898.1"/>
</dbReference>
<name>D4CXC1_9FUSO</name>
<gene>
    <name evidence="1" type="ORF">FUSPEROL_02082</name>
</gene>
<dbReference type="Proteomes" id="UP000003748">
    <property type="component" value="Unassembled WGS sequence"/>
</dbReference>
<dbReference type="STRING" id="546275.FUSPEROL_02082"/>
<organism evidence="1 2">
    <name type="scientific">Fusobacterium periodonticum ATCC 33693</name>
    <dbReference type="NCBI Taxonomy" id="546275"/>
    <lineage>
        <taxon>Bacteria</taxon>
        <taxon>Fusobacteriati</taxon>
        <taxon>Fusobacteriota</taxon>
        <taxon>Fusobacteriia</taxon>
        <taxon>Fusobacteriales</taxon>
        <taxon>Fusobacteriaceae</taxon>
        <taxon>Fusobacterium</taxon>
    </lineage>
</organism>
<protein>
    <submittedName>
        <fullName evidence="1">Uncharacterized protein</fullName>
    </submittedName>
</protein>
<evidence type="ECO:0000313" key="1">
    <source>
        <dbReference type="EMBL" id="EFE86041.1"/>
    </source>
</evidence>
<comment type="caution">
    <text evidence="1">The sequence shown here is derived from an EMBL/GenBank/DDBJ whole genome shotgun (WGS) entry which is preliminary data.</text>
</comment>
<dbReference type="GeneID" id="78420260"/>